<dbReference type="SUPFAM" id="SSF109604">
    <property type="entry name" value="HD-domain/PDEase-like"/>
    <property type="match status" value="1"/>
</dbReference>
<dbReference type="PANTHER" id="PTHR46246">
    <property type="entry name" value="GUANOSINE-3',5'-BIS(DIPHOSPHATE) 3'-PYROPHOSPHOHYDROLASE MESH1"/>
    <property type="match status" value="1"/>
</dbReference>
<dbReference type="Pfam" id="PF13328">
    <property type="entry name" value="HD_4"/>
    <property type="match status" value="1"/>
</dbReference>
<proteinExistence type="predicted"/>
<dbReference type="SMART" id="SM00471">
    <property type="entry name" value="HDc"/>
    <property type="match status" value="1"/>
</dbReference>
<dbReference type="InterPro" id="IPR003607">
    <property type="entry name" value="HD/PDEase_dom"/>
</dbReference>
<dbReference type="RefSeq" id="WP_212950904.1">
    <property type="nucleotide sequence ID" value="NZ_BORW01000018.1"/>
</dbReference>
<dbReference type="PANTHER" id="PTHR46246:SF1">
    <property type="entry name" value="GUANOSINE-3',5'-BIS(DIPHOSPHATE) 3'-PYROPHOSPHOHYDROLASE MESH1"/>
    <property type="match status" value="1"/>
</dbReference>
<keyword evidence="3" id="KW-1185">Reference proteome</keyword>
<accession>A0ABQ4LYT4</accession>
<evidence type="ECO:0000313" key="3">
    <source>
        <dbReference type="Proteomes" id="UP000680638"/>
    </source>
</evidence>
<organism evidence="2 3">
    <name type="scientific">Paenibacillus cookii</name>
    <dbReference type="NCBI Taxonomy" id="157839"/>
    <lineage>
        <taxon>Bacteria</taxon>
        <taxon>Bacillati</taxon>
        <taxon>Bacillota</taxon>
        <taxon>Bacilli</taxon>
        <taxon>Bacillales</taxon>
        <taxon>Paenibacillaceae</taxon>
        <taxon>Paenibacillus</taxon>
    </lineage>
</organism>
<gene>
    <name evidence="2" type="ORF">J21TS3_32600</name>
</gene>
<comment type="caution">
    <text evidence="2">The sequence shown here is derived from an EMBL/GenBank/DDBJ whole genome shotgun (WGS) entry which is preliminary data.</text>
</comment>
<name>A0ABQ4LYT4_9BACL</name>
<evidence type="ECO:0000259" key="1">
    <source>
        <dbReference type="SMART" id="SM00471"/>
    </source>
</evidence>
<evidence type="ECO:0000313" key="2">
    <source>
        <dbReference type="EMBL" id="GIO68439.1"/>
    </source>
</evidence>
<dbReference type="InterPro" id="IPR052194">
    <property type="entry name" value="MESH1"/>
</dbReference>
<sequence>MNRIDAAIEFAAYAHRNQFRKGSEIPYISHPFGVAMILLEAQCKEEVVMAGLLHDTLEDTDTTDEDIRSRFGEEVLRLVQGASEPDKSLSWEARKEHTLEFLKSADLSTRQLSCADKLHNLRSVRRDFADLGDEVWNKFKRGYDKQKWYYVNLVESLGHASRFPLLDTFQDEVESFFMGLEFSAEEKSCRRNPKFFDAMFECLFASPERVAQIEGELEKKGLLACKRSVFERIGRCRQGDGECAEKKVEMFRYLTSRGIDFEPNSEGTDIIISACAAMQEAFRLYPHEVYHHLLRSLKKGLL</sequence>
<dbReference type="EMBL" id="BORW01000018">
    <property type="protein sequence ID" value="GIO68439.1"/>
    <property type="molecule type" value="Genomic_DNA"/>
</dbReference>
<dbReference type="Proteomes" id="UP000680638">
    <property type="component" value="Unassembled WGS sequence"/>
</dbReference>
<dbReference type="Gene3D" id="1.10.3210.10">
    <property type="entry name" value="Hypothetical protein af1432"/>
    <property type="match status" value="1"/>
</dbReference>
<feature type="domain" description="HD/PDEase" evidence="1">
    <location>
        <begin position="23"/>
        <end position="130"/>
    </location>
</feature>
<protein>
    <recommendedName>
        <fullName evidence="1">HD/PDEase domain-containing protein</fullName>
    </recommendedName>
</protein>
<reference evidence="2 3" key="1">
    <citation type="submission" date="2021-03" db="EMBL/GenBank/DDBJ databases">
        <title>Antimicrobial resistance genes in bacteria isolated from Japanese honey, and their potential for conferring macrolide and lincosamide resistance in the American foulbrood pathogen Paenibacillus larvae.</title>
        <authorList>
            <person name="Okamoto M."/>
            <person name="Kumagai M."/>
            <person name="Kanamori H."/>
            <person name="Takamatsu D."/>
        </authorList>
    </citation>
    <scope>NUCLEOTIDE SEQUENCE [LARGE SCALE GENOMIC DNA]</scope>
    <source>
        <strain evidence="2 3">J21TS3</strain>
    </source>
</reference>